<dbReference type="InterPro" id="IPR018490">
    <property type="entry name" value="cNMP-bd_dom_sf"/>
</dbReference>
<dbReference type="PROSITE" id="PS00519">
    <property type="entry name" value="HTH_ASNC_1"/>
    <property type="match status" value="1"/>
</dbReference>
<gene>
    <name evidence="6" type="ORF">ACFPZI_33540</name>
</gene>
<dbReference type="Proteomes" id="UP001596180">
    <property type="component" value="Unassembled WGS sequence"/>
</dbReference>
<dbReference type="InterPro" id="IPR036390">
    <property type="entry name" value="WH_DNA-bd_sf"/>
</dbReference>
<reference evidence="7" key="1">
    <citation type="journal article" date="2019" name="Int. J. Syst. Evol. Microbiol.">
        <title>The Global Catalogue of Microorganisms (GCM) 10K type strain sequencing project: providing services to taxonomists for standard genome sequencing and annotation.</title>
        <authorList>
            <consortium name="The Broad Institute Genomics Platform"/>
            <consortium name="The Broad Institute Genome Sequencing Center for Infectious Disease"/>
            <person name="Wu L."/>
            <person name="Ma J."/>
        </authorList>
    </citation>
    <scope>NUCLEOTIDE SEQUENCE [LARGE SCALE GENOMIC DNA]</scope>
    <source>
        <strain evidence="7">JCM 10411</strain>
    </source>
</reference>
<dbReference type="SMART" id="SM00419">
    <property type="entry name" value="HTH_CRP"/>
    <property type="match status" value="1"/>
</dbReference>
<keyword evidence="2" id="KW-0238">DNA-binding</keyword>
<dbReference type="SUPFAM" id="SSF46785">
    <property type="entry name" value="Winged helix' DNA-binding domain"/>
    <property type="match status" value="1"/>
</dbReference>
<dbReference type="InterPro" id="IPR014710">
    <property type="entry name" value="RmlC-like_jellyroll"/>
</dbReference>
<evidence type="ECO:0000256" key="2">
    <source>
        <dbReference type="ARBA" id="ARBA00023125"/>
    </source>
</evidence>
<evidence type="ECO:0000259" key="5">
    <source>
        <dbReference type="PROSITE" id="PS51063"/>
    </source>
</evidence>
<dbReference type="InterPro" id="IPR019885">
    <property type="entry name" value="Tscrpt_reg_HTH_AsnC-type_CS"/>
</dbReference>
<dbReference type="InterPro" id="IPR050397">
    <property type="entry name" value="Env_Response_Regulators"/>
</dbReference>
<dbReference type="CDD" id="cd00038">
    <property type="entry name" value="CAP_ED"/>
    <property type="match status" value="1"/>
</dbReference>
<proteinExistence type="predicted"/>
<dbReference type="InterPro" id="IPR000595">
    <property type="entry name" value="cNMP-bd_dom"/>
</dbReference>
<dbReference type="InterPro" id="IPR036388">
    <property type="entry name" value="WH-like_DNA-bd_sf"/>
</dbReference>
<dbReference type="RefSeq" id="WP_381370948.1">
    <property type="nucleotide sequence ID" value="NZ_JBHSOA010000120.1"/>
</dbReference>
<keyword evidence="7" id="KW-1185">Reference proteome</keyword>
<dbReference type="InterPro" id="IPR012318">
    <property type="entry name" value="HTH_CRP"/>
</dbReference>
<protein>
    <submittedName>
        <fullName evidence="6">Crp/Fnr family transcriptional regulator</fullName>
    </submittedName>
</protein>
<name>A0ABW1E9G8_9ACTN</name>
<evidence type="ECO:0000259" key="4">
    <source>
        <dbReference type="PROSITE" id="PS50042"/>
    </source>
</evidence>
<dbReference type="EMBL" id="JBHSOA010000120">
    <property type="protein sequence ID" value="MFC5856509.1"/>
    <property type="molecule type" value="Genomic_DNA"/>
</dbReference>
<dbReference type="PROSITE" id="PS51063">
    <property type="entry name" value="HTH_CRP_2"/>
    <property type="match status" value="1"/>
</dbReference>
<evidence type="ECO:0000313" key="6">
    <source>
        <dbReference type="EMBL" id="MFC5856509.1"/>
    </source>
</evidence>
<accession>A0ABW1E9G8</accession>
<dbReference type="Gene3D" id="2.60.120.10">
    <property type="entry name" value="Jelly Rolls"/>
    <property type="match status" value="1"/>
</dbReference>
<feature type="domain" description="HTH crp-type" evidence="5">
    <location>
        <begin position="150"/>
        <end position="219"/>
    </location>
</feature>
<dbReference type="PROSITE" id="PS50042">
    <property type="entry name" value="CNMP_BINDING_3"/>
    <property type="match status" value="1"/>
</dbReference>
<dbReference type="Pfam" id="PF13545">
    <property type="entry name" value="HTH_Crp_2"/>
    <property type="match status" value="1"/>
</dbReference>
<evidence type="ECO:0000256" key="1">
    <source>
        <dbReference type="ARBA" id="ARBA00023015"/>
    </source>
</evidence>
<dbReference type="Gene3D" id="1.10.10.10">
    <property type="entry name" value="Winged helix-like DNA-binding domain superfamily/Winged helix DNA-binding domain"/>
    <property type="match status" value="1"/>
</dbReference>
<organism evidence="6 7">
    <name type="scientific">Streptomyces chlorus</name>
    <dbReference type="NCBI Taxonomy" id="887452"/>
    <lineage>
        <taxon>Bacteria</taxon>
        <taxon>Bacillati</taxon>
        <taxon>Actinomycetota</taxon>
        <taxon>Actinomycetes</taxon>
        <taxon>Kitasatosporales</taxon>
        <taxon>Streptomycetaceae</taxon>
        <taxon>Streptomyces</taxon>
    </lineage>
</organism>
<sequence length="227" mass="24669">MNDGHDYLLHFVQKVRLFAGLPEAAQHRVAFAAVTCQYRHDERIYGPGDRTGLFIVHRGLVKVYRLTESGNEQLIRLMSPGDFLGETALLADTTTDHFAVALQPSELCVIDRARFTGLLGQHPSVAVQMLQTVSGRLGTAEEMVSALSGKPVGQRLAQQLLLLADEAGGGVFWLPTTKKELASYLGTTAETLSRRLGALQKAGVIRLGPRRQVEILDPEALGRVASA</sequence>
<comment type="caution">
    <text evidence="6">The sequence shown here is derived from an EMBL/GenBank/DDBJ whole genome shotgun (WGS) entry which is preliminary data.</text>
</comment>
<dbReference type="CDD" id="cd00092">
    <property type="entry name" value="HTH_CRP"/>
    <property type="match status" value="1"/>
</dbReference>
<dbReference type="PRINTS" id="PR00034">
    <property type="entry name" value="HTHCRP"/>
</dbReference>
<dbReference type="PANTHER" id="PTHR24567:SF74">
    <property type="entry name" value="HTH-TYPE TRANSCRIPTIONAL REGULATOR ARCR"/>
    <property type="match status" value="1"/>
</dbReference>
<dbReference type="SUPFAM" id="SSF51206">
    <property type="entry name" value="cAMP-binding domain-like"/>
    <property type="match status" value="1"/>
</dbReference>
<evidence type="ECO:0000313" key="7">
    <source>
        <dbReference type="Proteomes" id="UP001596180"/>
    </source>
</evidence>
<feature type="domain" description="Cyclic nucleotide-binding" evidence="4">
    <location>
        <begin position="17"/>
        <end position="136"/>
    </location>
</feature>
<dbReference type="Pfam" id="PF00027">
    <property type="entry name" value="cNMP_binding"/>
    <property type="match status" value="1"/>
</dbReference>
<evidence type="ECO:0000256" key="3">
    <source>
        <dbReference type="ARBA" id="ARBA00023163"/>
    </source>
</evidence>
<keyword evidence="1" id="KW-0805">Transcription regulation</keyword>
<dbReference type="PANTHER" id="PTHR24567">
    <property type="entry name" value="CRP FAMILY TRANSCRIPTIONAL REGULATORY PROTEIN"/>
    <property type="match status" value="1"/>
</dbReference>
<dbReference type="SMART" id="SM00100">
    <property type="entry name" value="cNMP"/>
    <property type="match status" value="1"/>
</dbReference>
<keyword evidence="3" id="KW-0804">Transcription</keyword>